<dbReference type="InterPro" id="IPR005467">
    <property type="entry name" value="His_kinase_dom"/>
</dbReference>
<dbReference type="Pfam" id="PF02518">
    <property type="entry name" value="HATPase_c"/>
    <property type="match status" value="1"/>
</dbReference>
<evidence type="ECO:0000256" key="5">
    <source>
        <dbReference type="ARBA" id="ARBA00022741"/>
    </source>
</evidence>
<dbReference type="Gene3D" id="3.30.565.10">
    <property type="entry name" value="Histidine kinase-like ATPase, C-terminal domain"/>
    <property type="match status" value="1"/>
</dbReference>
<accession>A0ABY7WC60</accession>
<keyword evidence="7" id="KW-0067">ATP-binding</keyword>
<dbReference type="SUPFAM" id="SSF55785">
    <property type="entry name" value="PYP-like sensor domain (PAS domain)"/>
    <property type="match status" value="1"/>
</dbReference>
<dbReference type="EMBL" id="CP117880">
    <property type="protein sequence ID" value="WDF67251.1"/>
    <property type="molecule type" value="Genomic_DNA"/>
</dbReference>
<dbReference type="InterPro" id="IPR036890">
    <property type="entry name" value="HATPase_C_sf"/>
</dbReference>
<comment type="catalytic activity">
    <reaction evidence="1">
        <text>ATP + protein L-histidine = ADP + protein N-phospho-L-histidine.</text>
        <dbReference type="EC" id="2.7.13.3"/>
    </reaction>
</comment>
<evidence type="ECO:0000313" key="11">
    <source>
        <dbReference type="EMBL" id="WDF67251.1"/>
    </source>
</evidence>
<dbReference type="Pfam" id="PF07730">
    <property type="entry name" value="HisKA_3"/>
    <property type="match status" value="1"/>
</dbReference>
<dbReference type="InterPro" id="IPR035965">
    <property type="entry name" value="PAS-like_dom_sf"/>
</dbReference>
<protein>
    <recommendedName>
        <fullName evidence="2">histidine kinase</fullName>
        <ecNumber evidence="2">2.7.13.3</ecNumber>
    </recommendedName>
</protein>
<keyword evidence="3" id="KW-0597">Phosphoprotein</keyword>
<keyword evidence="8" id="KW-0902">Two-component regulatory system</keyword>
<dbReference type="SMART" id="SM00091">
    <property type="entry name" value="PAS"/>
    <property type="match status" value="1"/>
</dbReference>
<dbReference type="PANTHER" id="PTHR24421:SF10">
    <property type="entry name" value="NITRATE_NITRITE SENSOR PROTEIN NARQ"/>
    <property type="match status" value="1"/>
</dbReference>
<evidence type="ECO:0000256" key="2">
    <source>
        <dbReference type="ARBA" id="ARBA00012438"/>
    </source>
</evidence>
<evidence type="ECO:0000256" key="6">
    <source>
        <dbReference type="ARBA" id="ARBA00022777"/>
    </source>
</evidence>
<evidence type="ECO:0000256" key="7">
    <source>
        <dbReference type="ARBA" id="ARBA00022840"/>
    </source>
</evidence>
<feature type="domain" description="PLAT" evidence="9">
    <location>
        <begin position="320"/>
        <end position="348"/>
    </location>
</feature>
<keyword evidence="6 11" id="KW-0418">Kinase</keyword>
<dbReference type="RefSeq" id="WP_274265981.1">
    <property type="nucleotide sequence ID" value="NZ_CP117880.1"/>
</dbReference>
<proteinExistence type="predicted"/>
<dbReference type="SMART" id="SM00387">
    <property type="entry name" value="HATPase_c"/>
    <property type="match status" value="1"/>
</dbReference>
<dbReference type="InterPro" id="IPR001024">
    <property type="entry name" value="PLAT/LH2_dom"/>
</dbReference>
<evidence type="ECO:0000259" key="10">
    <source>
        <dbReference type="PROSITE" id="PS50109"/>
    </source>
</evidence>
<gene>
    <name evidence="11" type="ORF">PQ465_13155</name>
</gene>
<evidence type="ECO:0000256" key="4">
    <source>
        <dbReference type="ARBA" id="ARBA00022679"/>
    </source>
</evidence>
<name>A0ABY7WC60_9SPHI</name>
<dbReference type="InterPro" id="IPR000014">
    <property type="entry name" value="PAS"/>
</dbReference>
<dbReference type="Proteomes" id="UP001221558">
    <property type="component" value="Chromosome"/>
</dbReference>
<dbReference type="InterPro" id="IPR003594">
    <property type="entry name" value="HATPase_dom"/>
</dbReference>
<keyword evidence="12" id="KW-1185">Reference proteome</keyword>
<reference evidence="11 12" key="1">
    <citation type="submission" date="2023-02" db="EMBL/GenBank/DDBJ databases">
        <title>Genome sequence of Sphingobacterium sp. KACC 22765.</title>
        <authorList>
            <person name="Kim S."/>
            <person name="Heo J."/>
            <person name="Kwon S.-W."/>
        </authorList>
    </citation>
    <scope>NUCLEOTIDE SEQUENCE [LARGE SCALE GENOMIC DNA]</scope>
    <source>
        <strain evidence="11 12">KACC 22765</strain>
    </source>
</reference>
<dbReference type="PROSITE" id="PS50109">
    <property type="entry name" value="HIS_KIN"/>
    <property type="match status" value="1"/>
</dbReference>
<feature type="domain" description="Histidine kinase" evidence="10">
    <location>
        <begin position="263"/>
        <end position="348"/>
    </location>
</feature>
<dbReference type="PROSITE" id="PS50095">
    <property type="entry name" value="PLAT"/>
    <property type="match status" value="1"/>
</dbReference>
<dbReference type="PANTHER" id="PTHR24421">
    <property type="entry name" value="NITRATE/NITRITE SENSOR PROTEIN NARX-RELATED"/>
    <property type="match status" value="1"/>
</dbReference>
<dbReference type="EC" id="2.7.13.3" evidence="2"/>
<dbReference type="CDD" id="cd00130">
    <property type="entry name" value="PAS"/>
    <property type="match status" value="1"/>
</dbReference>
<dbReference type="GO" id="GO:0016301">
    <property type="term" value="F:kinase activity"/>
    <property type="evidence" value="ECO:0007669"/>
    <property type="project" value="UniProtKB-KW"/>
</dbReference>
<evidence type="ECO:0000256" key="1">
    <source>
        <dbReference type="ARBA" id="ARBA00000085"/>
    </source>
</evidence>
<evidence type="ECO:0000259" key="9">
    <source>
        <dbReference type="PROSITE" id="PS50095"/>
    </source>
</evidence>
<dbReference type="SUPFAM" id="SSF55874">
    <property type="entry name" value="ATPase domain of HSP90 chaperone/DNA topoisomerase II/histidine kinase"/>
    <property type="match status" value="1"/>
</dbReference>
<dbReference type="CDD" id="cd16917">
    <property type="entry name" value="HATPase_UhpB-NarQ-NarX-like"/>
    <property type="match status" value="1"/>
</dbReference>
<keyword evidence="5" id="KW-0547">Nucleotide-binding</keyword>
<sequence>MSFSPQSPDGPTGEQLKDLLIFFQAFHEGPFGYLFVDENMRTIYFNEKLCDLLCVEPARLAASSIFDLLHEEEHDKISSLKERATTHFQEPLRMVKVQGEQQTFRFVTVYLKQISTVYSESDLYVLLFLKHDFNPLDASKEDNEAFYRAIIETQETERELISASLHDGVAQELYAIRISLQRFIMGHGHEEQIMPIKKMLNDTIFKVRDISNELAPAVLRDMGFHRAIDDLIFRITRADIKFTLHIDEAISATRKELQYCSYRVIQELFNNSIKHAQSTRITLTLRKSAKEVTIIVSDNGKGFAGDIESSLGLGTGLRNIRNRIKLYTGTMDMASSATGSRIQIKLYT</sequence>
<keyword evidence="4" id="KW-0808">Transferase</keyword>
<organism evidence="11 12">
    <name type="scientific">Sphingobacterium oryzagri</name>
    <dbReference type="NCBI Taxonomy" id="3025669"/>
    <lineage>
        <taxon>Bacteria</taxon>
        <taxon>Pseudomonadati</taxon>
        <taxon>Bacteroidota</taxon>
        <taxon>Sphingobacteriia</taxon>
        <taxon>Sphingobacteriales</taxon>
        <taxon>Sphingobacteriaceae</taxon>
        <taxon>Sphingobacterium</taxon>
    </lineage>
</organism>
<dbReference type="InterPro" id="IPR011712">
    <property type="entry name" value="Sig_transdc_His_kin_sub3_dim/P"/>
</dbReference>
<evidence type="ECO:0000313" key="12">
    <source>
        <dbReference type="Proteomes" id="UP001221558"/>
    </source>
</evidence>
<evidence type="ECO:0000256" key="3">
    <source>
        <dbReference type="ARBA" id="ARBA00022553"/>
    </source>
</evidence>
<dbReference type="InterPro" id="IPR050482">
    <property type="entry name" value="Sensor_HK_TwoCompSys"/>
</dbReference>
<dbReference type="Gene3D" id="3.30.450.20">
    <property type="entry name" value="PAS domain"/>
    <property type="match status" value="1"/>
</dbReference>
<evidence type="ECO:0000256" key="8">
    <source>
        <dbReference type="ARBA" id="ARBA00023012"/>
    </source>
</evidence>